<organism evidence="7 8">
    <name type="scientific">Sulfitobacter marinus</name>
    <dbReference type="NCBI Taxonomy" id="394264"/>
    <lineage>
        <taxon>Bacteria</taxon>
        <taxon>Pseudomonadati</taxon>
        <taxon>Pseudomonadota</taxon>
        <taxon>Alphaproteobacteria</taxon>
        <taxon>Rhodobacterales</taxon>
        <taxon>Roseobacteraceae</taxon>
        <taxon>Sulfitobacter</taxon>
    </lineage>
</organism>
<keyword evidence="8" id="KW-1185">Reference proteome</keyword>
<dbReference type="PANTHER" id="PTHR30086:SF21">
    <property type="entry name" value="TRANSPORT PROTEIN"/>
    <property type="match status" value="1"/>
</dbReference>
<dbReference type="PANTHER" id="PTHR30086">
    <property type="entry name" value="ARGININE EXPORTER PROTEIN ARGO"/>
    <property type="match status" value="1"/>
</dbReference>
<evidence type="ECO:0000313" key="7">
    <source>
        <dbReference type="EMBL" id="SFS71089.1"/>
    </source>
</evidence>
<evidence type="ECO:0000256" key="6">
    <source>
        <dbReference type="SAM" id="Phobius"/>
    </source>
</evidence>
<evidence type="ECO:0000256" key="3">
    <source>
        <dbReference type="ARBA" id="ARBA00022692"/>
    </source>
</evidence>
<feature type="transmembrane region" description="Helical" evidence="6">
    <location>
        <begin position="44"/>
        <end position="68"/>
    </location>
</feature>
<dbReference type="GO" id="GO:0005886">
    <property type="term" value="C:plasma membrane"/>
    <property type="evidence" value="ECO:0007669"/>
    <property type="project" value="UniProtKB-SubCell"/>
</dbReference>
<feature type="transmembrane region" description="Helical" evidence="6">
    <location>
        <begin position="122"/>
        <end position="143"/>
    </location>
</feature>
<accession>A0A1I6S2D8</accession>
<dbReference type="STRING" id="394264.SAMN04488040_1705"/>
<keyword evidence="2" id="KW-1003">Cell membrane</keyword>
<dbReference type="OrthoDB" id="7659099at2"/>
<name>A0A1I6S2D8_9RHOB</name>
<dbReference type="RefSeq" id="WP_093915877.1">
    <property type="nucleotide sequence ID" value="NZ_FPAJ01000002.1"/>
</dbReference>
<protein>
    <submittedName>
        <fullName evidence="7">Threonine/homoserine/homoserine lactone efflux protein</fullName>
    </submittedName>
</protein>
<evidence type="ECO:0000313" key="8">
    <source>
        <dbReference type="Proteomes" id="UP000199239"/>
    </source>
</evidence>
<keyword evidence="4 6" id="KW-1133">Transmembrane helix</keyword>
<feature type="transmembrane region" description="Helical" evidence="6">
    <location>
        <begin position="74"/>
        <end position="94"/>
    </location>
</feature>
<sequence>MFDQYFAGILVAFGVFVMGMFSPGPNIMSIIGTSMAVGRSSGKALALGIASGSFIWGTLTLFGLTALLTTYAGLLTFIKIAGACYLLLLAYKAFASALKGKTMQVKGITVDGGFGRYYRRGLLIQMTNPKAAFTWLAILSLALDQTAPFWVGGIVVAGTGIISIVGHLAYAIAFSTAPMVNGYRKAQRWIDGALGSFFTFASYKIATSDL</sequence>
<proteinExistence type="predicted"/>
<evidence type="ECO:0000256" key="2">
    <source>
        <dbReference type="ARBA" id="ARBA00022475"/>
    </source>
</evidence>
<keyword evidence="3 6" id="KW-0812">Transmembrane</keyword>
<evidence type="ECO:0000256" key="1">
    <source>
        <dbReference type="ARBA" id="ARBA00004651"/>
    </source>
</evidence>
<feature type="transmembrane region" description="Helical" evidence="6">
    <location>
        <begin position="6"/>
        <end position="23"/>
    </location>
</feature>
<comment type="subcellular location">
    <subcellularLocation>
        <location evidence="1">Cell membrane</location>
        <topology evidence="1">Multi-pass membrane protein</topology>
    </subcellularLocation>
</comment>
<dbReference type="GO" id="GO:0015171">
    <property type="term" value="F:amino acid transmembrane transporter activity"/>
    <property type="evidence" value="ECO:0007669"/>
    <property type="project" value="TreeGrafter"/>
</dbReference>
<dbReference type="AlphaFoldDB" id="A0A1I6S2D8"/>
<evidence type="ECO:0000256" key="5">
    <source>
        <dbReference type="ARBA" id="ARBA00023136"/>
    </source>
</evidence>
<evidence type="ECO:0000256" key="4">
    <source>
        <dbReference type="ARBA" id="ARBA00022989"/>
    </source>
</evidence>
<keyword evidence="5 6" id="KW-0472">Membrane</keyword>
<dbReference type="Proteomes" id="UP000199239">
    <property type="component" value="Unassembled WGS sequence"/>
</dbReference>
<gene>
    <name evidence="7" type="ORF">SAMN04488040_1705</name>
</gene>
<dbReference type="Pfam" id="PF01810">
    <property type="entry name" value="LysE"/>
    <property type="match status" value="1"/>
</dbReference>
<dbReference type="EMBL" id="FPAJ01000002">
    <property type="protein sequence ID" value="SFS71089.1"/>
    <property type="molecule type" value="Genomic_DNA"/>
</dbReference>
<dbReference type="InterPro" id="IPR001123">
    <property type="entry name" value="LeuE-type"/>
</dbReference>
<reference evidence="8" key="1">
    <citation type="submission" date="2016-10" db="EMBL/GenBank/DDBJ databases">
        <authorList>
            <person name="Varghese N."/>
            <person name="Submissions S."/>
        </authorList>
    </citation>
    <scope>NUCLEOTIDE SEQUENCE [LARGE SCALE GENOMIC DNA]</scope>
    <source>
        <strain evidence="8">DSM 23422</strain>
    </source>
</reference>
<feature type="transmembrane region" description="Helical" evidence="6">
    <location>
        <begin position="149"/>
        <end position="177"/>
    </location>
</feature>